<gene>
    <name evidence="5" type="ORF">GCM10022377_18750</name>
</gene>
<dbReference type="PROSITE" id="PS50956">
    <property type="entry name" value="HTH_ASNC_2"/>
    <property type="match status" value="1"/>
</dbReference>
<proteinExistence type="predicted"/>
<dbReference type="EMBL" id="BAABCJ010000002">
    <property type="protein sequence ID" value="GAA3705262.1"/>
    <property type="molecule type" value="Genomic_DNA"/>
</dbReference>
<dbReference type="PANTHER" id="PTHR30154:SF54">
    <property type="entry name" value="POSSIBLE TRANSCRIPTIONAL REGULATORY PROTEIN (PROBABLY LRP_ASNC-FAMILY)"/>
    <property type="match status" value="1"/>
</dbReference>
<dbReference type="Gene3D" id="3.30.70.920">
    <property type="match status" value="1"/>
</dbReference>
<sequence>MVPNTANNLQGGPVKLDDLDRRLLHMLAENSRRTNNSMAQELGIAPSTCLARLNALRDAGVVRRFTIDIDPEAIGHSLEALIFVRIRPGARHLMQEFQDQIRGKPGVTQLFFLGGTDDFLIHVAVRDSNDVRQFVLDHLSANPAVASTQTSIVFEHVPGTAPWV</sequence>
<dbReference type="SUPFAM" id="SSF46785">
    <property type="entry name" value="Winged helix' DNA-binding domain"/>
    <property type="match status" value="1"/>
</dbReference>
<dbReference type="PRINTS" id="PR00033">
    <property type="entry name" value="HTHASNC"/>
</dbReference>
<name>A0ABP7DM89_9MICC</name>
<dbReference type="InterPro" id="IPR019887">
    <property type="entry name" value="Tscrpt_reg_AsnC/Lrp_C"/>
</dbReference>
<dbReference type="Gene3D" id="1.10.10.10">
    <property type="entry name" value="Winged helix-like DNA-binding domain superfamily/Winged helix DNA-binding domain"/>
    <property type="match status" value="1"/>
</dbReference>
<keyword evidence="6" id="KW-1185">Reference proteome</keyword>
<comment type="caution">
    <text evidence="5">The sequence shown here is derived from an EMBL/GenBank/DDBJ whole genome shotgun (WGS) entry which is preliminary data.</text>
</comment>
<dbReference type="CDD" id="cd00090">
    <property type="entry name" value="HTH_ARSR"/>
    <property type="match status" value="1"/>
</dbReference>
<evidence type="ECO:0000256" key="2">
    <source>
        <dbReference type="ARBA" id="ARBA00023125"/>
    </source>
</evidence>
<organism evidence="5 6">
    <name type="scientific">Zhihengliuella alba</name>
    <dbReference type="NCBI Taxonomy" id="547018"/>
    <lineage>
        <taxon>Bacteria</taxon>
        <taxon>Bacillati</taxon>
        <taxon>Actinomycetota</taxon>
        <taxon>Actinomycetes</taxon>
        <taxon>Micrococcales</taxon>
        <taxon>Micrococcaceae</taxon>
        <taxon>Zhihengliuella</taxon>
    </lineage>
</organism>
<dbReference type="Pfam" id="PF01037">
    <property type="entry name" value="AsnC_trans_reg"/>
    <property type="match status" value="1"/>
</dbReference>
<dbReference type="SUPFAM" id="SSF54909">
    <property type="entry name" value="Dimeric alpha+beta barrel"/>
    <property type="match status" value="1"/>
</dbReference>
<dbReference type="InterPro" id="IPR000485">
    <property type="entry name" value="AsnC-type_HTH_dom"/>
</dbReference>
<dbReference type="Proteomes" id="UP001501536">
    <property type="component" value="Unassembled WGS sequence"/>
</dbReference>
<keyword evidence="1" id="KW-0805">Transcription regulation</keyword>
<dbReference type="PANTHER" id="PTHR30154">
    <property type="entry name" value="LEUCINE-RESPONSIVE REGULATORY PROTEIN"/>
    <property type="match status" value="1"/>
</dbReference>
<dbReference type="Pfam" id="PF13412">
    <property type="entry name" value="HTH_24"/>
    <property type="match status" value="1"/>
</dbReference>
<dbReference type="InterPro" id="IPR019888">
    <property type="entry name" value="Tscrpt_reg_AsnC-like"/>
</dbReference>
<dbReference type="InterPro" id="IPR011008">
    <property type="entry name" value="Dimeric_a/b-barrel"/>
</dbReference>
<protein>
    <submittedName>
        <fullName evidence="5">Lrp/AsnC family transcriptional regulator</fullName>
    </submittedName>
</protein>
<evidence type="ECO:0000313" key="6">
    <source>
        <dbReference type="Proteomes" id="UP001501536"/>
    </source>
</evidence>
<evidence type="ECO:0000256" key="1">
    <source>
        <dbReference type="ARBA" id="ARBA00023015"/>
    </source>
</evidence>
<evidence type="ECO:0000256" key="3">
    <source>
        <dbReference type="ARBA" id="ARBA00023163"/>
    </source>
</evidence>
<feature type="domain" description="HTH asnC-type" evidence="4">
    <location>
        <begin position="16"/>
        <end position="77"/>
    </location>
</feature>
<keyword evidence="2" id="KW-0238">DNA-binding</keyword>
<dbReference type="InterPro" id="IPR036390">
    <property type="entry name" value="WH_DNA-bd_sf"/>
</dbReference>
<keyword evidence="3" id="KW-0804">Transcription</keyword>
<dbReference type="InterPro" id="IPR011991">
    <property type="entry name" value="ArsR-like_HTH"/>
</dbReference>
<evidence type="ECO:0000259" key="4">
    <source>
        <dbReference type="PROSITE" id="PS50956"/>
    </source>
</evidence>
<reference evidence="6" key="1">
    <citation type="journal article" date="2019" name="Int. J. Syst. Evol. Microbiol.">
        <title>The Global Catalogue of Microorganisms (GCM) 10K type strain sequencing project: providing services to taxonomists for standard genome sequencing and annotation.</title>
        <authorList>
            <consortium name="The Broad Institute Genomics Platform"/>
            <consortium name="The Broad Institute Genome Sequencing Center for Infectious Disease"/>
            <person name="Wu L."/>
            <person name="Ma J."/>
        </authorList>
    </citation>
    <scope>NUCLEOTIDE SEQUENCE [LARGE SCALE GENOMIC DNA]</scope>
    <source>
        <strain evidence="6">JCM 16961</strain>
    </source>
</reference>
<dbReference type="InterPro" id="IPR036388">
    <property type="entry name" value="WH-like_DNA-bd_sf"/>
</dbReference>
<dbReference type="SMART" id="SM00344">
    <property type="entry name" value="HTH_ASNC"/>
    <property type="match status" value="1"/>
</dbReference>
<dbReference type="RefSeq" id="WP_344883328.1">
    <property type="nucleotide sequence ID" value="NZ_BAABCJ010000002.1"/>
</dbReference>
<evidence type="ECO:0000313" key="5">
    <source>
        <dbReference type="EMBL" id="GAA3705262.1"/>
    </source>
</evidence>
<accession>A0ABP7DM89</accession>